<dbReference type="PROSITE" id="PS00922">
    <property type="entry name" value="TRANSGLYCOSYLASE"/>
    <property type="match status" value="1"/>
</dbReference>
<dbReference type="CDD" id="cd13401">
    <property type="entry name" value="Slt70-like"/>
    <property type="match status" value="1"/>
</dbReference>
<dbReference type="SMART" id="SM00028">
    <property type="entry name" value="TPR"/>
    <property type="match status" value="5"/>
</dbReference>
<dbReference type="SUPFAM" id="SSF48435">
    <property type="entry name" value="Bacterial muramidases"/>
    <property type="match status" value="1"/>
</dbReference>
<sequence>MRRARLYAASFLIVAVPAVMVPNSAGPDDPLAAVERALNQGRHWHATQLLRELDREALKVPEATLLAARADAGRGAWGAVVRRLAGVAWLDSLARGEGRFLLARGRLELGQFGRAATDFYAYLEYAVDREPRAMAEVGLARTLDALGRGAEAADAWGRAADIVPGFAVWSALRAAESLAASGDTAAVRQLLGAAESTPLSRRTAAAVAAYLATGDGRGAIRELTRAADSRAAGNDAADLRARAAELLLAEGDTAAARRTLREAVRRQPRGSRKAAEILAGLPGLSLDDRLDLARSFERSGAPRQAAGQYEIYLDSKPVSRSERRRLQFEIGELLFRAGANYAAIRALQTLLAQEPDRATVSRAEYIIARATYRRGWRSEGRAQLRQVADDHPGSASAIRSLALLADLYEGSGDVAKARAVYEELVEGYSGTRTARRARYRLGILTLMEGDPEQAIVYFDRVRRTGRRDKYHLGSTYWAARARESLGDSSAAEHLFRRAHARDPFGYYGLLAAERAGIDPWADLQPGPKPAPVEPEARSTLELVDFMQRAGLTEEAEAAFDQFATTRPRRAEEMLALAELMLEYGHGQDAVRMGWNAHARLRGRWSVSVLQAIYPLAYEEILVAESESRGIDPVLLAAIARQESAFTPRVVSRAGARGLLQIMPETGRWWAGRLDIRDYSRDLLFHPEISIHIGAAYFADLLRRYGELQLSLVAYNAGPTRARRWKERPAYALDPELFVERIPFTETRNYVRGVQRQLRIYRALYGGATLGRAVDFGPDPEASRQVDRPRGD</sequence>
<dbReference type="InterPro" id="IPR011990">
    <property type="entry name" value="TPR-like_helical_dom_sf"/>
</dbReference>
<dbReference type="AlphaFoldDB" id="A0AAE5CD93"/>
<keyword evidence="2 3" id="KW-0732">Signal</keyword>
<name>A0AAE5CD93_9BACT</name>
<dbReference type="EMBL" id="JAACAK010000070">
    <property type="protein sequence ID" value="NIR75299.1"/>
    <property type="molecule type" value="Genomic_DNA"/>
</dbReference>
<dbReference type="GO" id="GO:0000270">
    <property type="term" value="P:peptidoglycan metabolic process"/>
    <property type="evidence" value="ECO:0007669"/>
    <property type="project" value="InterPro"/>
</dbReference>
<evidence type="ECO:0000256" key="1">
    <source>
        <dbReference type="ARBA" id="ARBA00007734"/>
    </source>
</evidence>
<dbReference type="PANTHER" id="PTHR37423">
    <property type="entry name" value="SOLUBLE LYTIC MUREIN TRANSGLYCOSYLASE-RELATED"/>
    <property type="match status" value="1"/>
</dbReference>
<dbReference type="Proteomes" id="UP000702544">
    <property type="component" value="Unassembled WGS sequence"/>
</dbReference>
<dbReference type="Gene3D" id="1.10.530.10">
    <property type="match status" value="1"/>
</dbReference>
<dbReference type="GO" id="GO:0016020">
    <property type="term" value="C:membrane"/>
    <property type="evidence" value="ECO:0007669"/>
    <property type="project" value="InterPro"/>
</dbReference>
<dbReference type="SUPFAM" id="SSF53955">
    <property type="entry name" value="Lysozyme-like"/>
    <property type="match status" value="1"/>
</dbReference>
<organism evidence="5 6">
    <name type="scientific">Candidatus Kutchimonas denitrificans</name>
    <dbReference type="NCBI Taxonomy" id="3056748"/>
    <lineage>
        <taxon>Bacteria</taxon>
        <taxon>Pseudomonadati</taxon>
        <taxon>Gemmatimonadota</taxon>
        <taxon>Gemmatimonadia</taxon>
        <taxon>Candidatus Palauibacterales</taxon>
        <taxon>Candidatus Palauibacteraceae</taxon>
        <taxon>Candidatus Kutchimonas</taxon>
    </lineage>
</organism>
<dbReference type="GO" id="GO:0004553">
    <property type="term" value="F:hydrolase activity, hydrolyzing O-glycosyl compounds"/>
    <property type="evidence" value="ECO:0007669"/>
    <property type="project" value="InterPro"/>
</dbReference>
<dbReference type="Pfam" id="PF13432">
    <property type="entry name" value="TPR_16"/>
    <property type="match status" value="3"/>
</dbReference>
<dbReference type="InterPro" id="IPR019734">
    <property type="entry name" value="TPR_rpt"/>
</dbReference>
<dbReference type="PANTHER" id="PTHR37423:SF2">
    <property type="entry name" value="MEMBRANE-BOUND LYTIC MUREIN TRANSGLYCOSYLASE C"/>
    <property type="match status" value="1"/>
</dbReference>
<dbReference type="InterPro" id="IPR008939">
    <property type="entry name" value="Lytic_TGlycosylase_superhlx_U"/>
</dbReference>
<dbReference type="GO" id="GO:0008933">
    <property type="term" value="F:peptidoglycan lytic transglycosylase activity"/>
    <property type="evidence" value="ECO:0007669"/>
    <property type="project" value="InterPro"/>
</dbReference>
<dbReference type="Gene3D" id="1.25.40.10">
    <property type="entry name" value="Tetratricopeptide repeat domain"/>
    <property type="match status" value="3"/>
</dbReference>
<feature type="domain" description="Transglycosylase SLT" evidence="4">
    <location>
        <begin position="624"/>
        <end position="727"/>
    </location>
</feature>
<gene>
    <name evidence="5" type="ORF">GWO12_09345</name>
</gene>
<dbReference type="InterPro" id="IPR008258">
    <property type="entry name" value="Transglycosylase_SLT_dom_1"/>
</dbReference>
<feature type="chain" id="PRO_5042097515" evidence="3">
    <location>
        <begin position="21"/>
        <end position="791"/>
    </location>
</feature>
<dbReference type="InterPro" id="IPR023346">
    <property type="entry name" value="Lysozyme-like_dom_sf"/>
</dbReference>
<proteinExistence type="inferred from homology"/>
<accession>A0AAE5CD93</accession>
<evidence type="ECO:0000259" key="4">
    <source>
        <dbReference type="Pfam" id="PF01464"/>
    </source>
</evidence>
<protein>
    <submittedName>
        <fullName evidence="5">Transglycosylase SLT domain-containing protein</fullName>
    </submittedName>
</protein>
<dbReference type="Pfam" id="PF01464">
    <property type="entry name" value="SLT"/>
    <property type="match status" value="1"/>
</dbReference>
<dbReference type="InterPro" id="IPR000189">
    <property type="entry name" value="Transglyc_AS"/>
</dbReference>
<dbReference type="GO" id="GO:0042597">
    <property type="term" value="C:periplasmic space"/>
    <property type="evidence" value="ECO:0007669"/>
    <property type="project" value="InterPro"/>
</dbReference>
<comment type="caution">
    <text evidence="5">The sequence shown here is derived from an EMBL/GenBank/DDBJ whole genome shotgun (WGS) entry which is preliminary data.</text>
</comment>
<evidence type="ECO:0000256" key="3">
    <source>
        <dbReference type="SAM" id="SignalP"/>
    </source>
</evidence>
<evidence type="ECO:0000313" key="5">
    <source>
        <dbReference type="EMBL" id="NIR75299.1"/>
    </source>
</evidence>
<feature type="signal peptide" evidence="3">
    <location>
        <begin position="1"/>
        <end position="20"/>
    </location>
</feature>
<dbReference type="SUPFAM" id="SSF48452">
    <property type="entry name" value="TPR-like"/>
    <property type="match status" value="2"/>
</dbReference>
<reference evidence="5 6" key="1">
    <citation type="submission" date="2020-01" db="EMBL/GenBank/DDBJ databases">
        <title>Genomes assembled from Gulf of Kutch pelagic sediment metagenomes.</title>
        <authorList>
            <person name="Chandrashekar M."/>
            <person name="Mahajan M.S."/>
            <person name="Dave K.J."/>
            <person name="Vatsa P."/>
            <person name="Nathani N.M."/>
        </authorList>
    </citation>
    <scope>NUCLEOTIDE SEQUENCE [LARGE SCALE GENOMIC DNA]</scope>
    <source>
        <strain evidence="5">KS3-K002</strain>
    </source>
</reference>
<evidence type="ECO:0000256" key="2">
    <source>
        <dbReference type="ARBA" id="ARBA00022729"/>
    </source>
</evidence>
<evidence type="ECO:0000313" key="6">
    <source>
        <dbReference type="Proteomes" id="UP000702544"/>
    </source>
</evidence>
<comment type="similarity">
    <text evidence="1">Belongs to the transglycosylase Slt family.</text>
</comment>